<dbReference type="OrthoDB" id="408373at2759"/>
<dbReference type="Gene3D" id="3.40.50.1820">
    <property type="entry name" value="alpha/beta hydrolase"/>
    <property type="match status" value="1"/>
</dbReference>
<evidence type="ECO:0000313" key="4">
    <source>
        <dbReference type="EMBL" id="KAF2215380.1"/>
    </source>
</evidence>
<feature type="domain" description="AB hydrolase-1" evidence="3">
    <location>
        <begin position="53"/>
        <end position="328"/>
    </location>
</feature>
<sequence>MGDVVEPPGTIMAPKIQPSDIGSKVKREYIEVNGWKWSYLEAPAEGTQKAVAVLIHGFPDQSLAWRYQIPLLTSLGIRTIALDCMGYGETGASDNLRDYGFKAHADVVAAIAKKIGTHKVIIGGHDWGGATVYRVAQWYPNLISHIFSVCTAYAPPTKSYISTQTLASTTLPQFGYQLQLGSADHKLENVIKDRTTMSKFLHGMYGGRKKKQQQFMSPQTGIDLSILTSTSTTVSPTPLLTPTEFAYYLDAFMKNGIHGPCNWYRTRQINYEEDLLLPSETRNLIQQPTLYILATRDMVLTREMSAKMEKAVPNLTRGEVPGTHWALWHTPDAVNGILKGWLEGTVLGGDGGKKSKL</sequence>
<dbReference type="InterPro" id="IPR000639">
    <property type="entry name" value="Epox_hydrolase-like"/>
</dbReference>
<accession>A0A6A6FPW0</accession>
<dbReference type="EMBL" id="ML992666">
    <property type="protein sequence ID" value="KAF2215380.1"/>
    <property type="molecule type" value="Genomic_DNA"/>
</dbReference>
<dbReference type="InterPro" id="IPR000073">
    <property type="entry name" value="AB_hydrolase_1"/>
</dbReference>
<evidence type="ECO:0000256" key="2">
    <source>
        <dbReference type="ARBA" id="ARBA00038334"/>
    </source>
</evidence>
<name>A0A6A6FPW0_9PEZI</name>
<evidence type="ECO:0000256" key="1">
    <source>
        <dbReference type="ARBA" id="ARBA00022801"/>
    </source>
</evidence>
<dbReference type="PANTHER" id="PTHR43329">
    <property type="entry name" value="EPOXIDE HYDROLASE"/>
    <property type="match status" value="1"/>
</dbReference>
<gene>
    <name evidence="4" type="ORF">CERZMDRAFT_35570</name>
</gene>
<dbReference type="AlphaFoldDB" id="A0A6A6FPW0"/>
<dbReference type="InterPro" id="IPR029058">
    <property type="entry name" value="AB_hydrolase_fold"/>
</dbReference>
<comment type="similarity">
    <text evidence="2">Belongs to the AB hydrolase superfamily. Epoxide hydrolase family.</text>
</comment>
<keyword evidence="5" id="KW-1185">Reference proteome</keyword>
<dbReference type="Pfam" id="PF00561">
    <property type="entry name" value="Abhydrolase_1"/>
    <property type="match status" value="1"/>
</dbReference>
<proteinExistence type="inferred from homology"/>
<dbReference type="SUPFAM" id="SSF53474">
    <property type="entry name" value="alpha/beta-Hydrolases"/>
    <property type="match status" value="1"/>
</dbReference>
<evidence type="ECO:0000259" key="3">
    <source>
        <dbReference type="Pfam" id="PF00561"/>
    </source>
</evidence>
<keyword evidence="1" id="KW-0378">Hydrolase</keyword>
<dbReference type="GO" id="GO:0016787">
    <property type="term" value="F:hydrolase activity"/>
    <property type="evidence" value="ECO:0007669"/>
    <property type="project" value="UniProtKB-KW"/>
</dbReference>
<dbReference type="PRINTS" id="PR00412">
    <property type="entry name" value="EPOXHYDRLASE"/>
</dbReference>
<organism evidence="4 5">
    <name type="scientific">Cercospora zeae-maydis SCOH1-5</name>
    <dbReference type="NCBI Taxonomy" id="717836"/>
    <lineage>
        <taxon>Eukaryota</taxon>
        <taxon>Fungi</taxon>
        <taxon>Dikarya</taxon>
        <taxon>Ascomycota</taxon>
        <taxon>Pezizomycotina</taxon>
        <taxon>Dothideomycetes</taxon>
        <taxon>Dothideomycetidae</taxon>
        <taxon>Mycosphaerellales</taxon>
        <taxon>Mycosphaerellaceae</taxon>
        <taxon>Cercospora</taxon>
    </lineage>
</organism>
<dbReference type="Proteomes" id="UP000799539">
    <property type="component" value="Unassembled WGS sequence"/>
</dbReference>
<evidence type="ECO:0000313" key="5">
    <source>
        <dbReference type="Proteomes" id="UP000799539"/>
    </source>
</evidence>
<protein>
    <recommendedName>
        <fullName evidence="3">AB hydrolase-1 domain-containing protein</fullName>
    </recommendedName>
</protein>
<reference evidence="4" key="1">
    <citation type="journal article" date="2020" name="Stud. Mycol.">
        <title>101 Dothideomycetes genomes: a test case for predicting lifestyles and emergence of pathogens.</title>
        <authorList>
            <person name="Haridas S."/>
            <person name="Albert R."/>
            <person name="Binder M."/>
            <person name="Bloem J."/>
            <person name="Labutti K."/>
            <person name="Salamov A."/>
            <person name="Andreopoulos B."/>
            <person name="Baker S."/>
            <person name="Barry K."/>
            <person name="Bills G."/>
            <person name="Bluhm B."/>
            <person name="Cannon C."/>
            <person name="Castanera R."/>
            <person name="Culley D."/>
            <person name="Daum C."/>
            <person name="Ezra D."/>
            <person name="Gonzalez J."/>
            <person name="Henrissat B."/>
            <person name="Kuo A."/>
            <person name="Liang C."/>
            <person name="Lipzen A."/>
            <person name="Lutzoni F."/>
            <person name="Magnuson J."/>
            <person name="Mondo S."/>
            <person name="Nolan M."/>
            <person name="Ohm R."/>
            <person name="Pangilinan J."/>
            <person name="Park H.-J."/>
            <person name="Ramirez L."/>
            <person name="Alfaro M."/>
            <person name="Sun H."/>
            <person name="Tritt A."/>
            <person name="Yoshinaga Y."/>
            <person name="Zwiers L.-H."/>
            <person name="Turgeon B."/>
            <person name="Goodwin S."/>
            <person name="Spatafora J."/>
            <person name="Crous P."/>
            <person name="Grigoriev I."/>
        </authorList>
    </citation>
    <scope>NUCLEOTIDE SEQUENCE</scope>
    <source>
        <strain evidence="4">SCOH1-5</strain>
    </source>
</reference>